<keyword evidence="2" id="KW-1185">Reference proteome</keyword>
<proteinExistence type="predicted"/>
<name>A0AAV4GE93_9GAST</name>
<dbReference type="AlphaFoldDB" id="A0AAV4GE93"/>
<accession>A0AAV4GE93</accession>
<reference evidence="1 2" key="1">
    <citation type="journal article" date="2021" name="Elife">
        <title>Chloroplast acquisition without the gene transfer in kleptoplastic sea slugs, Plakobranchus ocellatus.</title>
        <authorList>
            <person name="Maeda T."/>
            <person name="Takahashi S."/>
            <person name="Yoshida T."/>
            <person name="Shimamura S."/>
            <person name="Takaki Y."/>
            <person name="Nagai Y."/>
            <person name="Toyoda A."/>
            <person name="Suzuki Y."/>
            <person name="Arimoto A."/>
            <person name="Ishii H."/>
            <person name="Satoh N."/>
            <person name="Nishiyama T."/>
            <person name="Hasebe M."/>
            <person name="Maruyama T."/>
            <person name="Minagawa J."/>
            <person name="Obokata J."/>
            <person name="Shigenobu S."/>
        </authorList>
    </citation>
    <scope>NUCLEOTIDE SEQUENCE [LARGE SCALE GENOMIC DNA]</scope>
</reference>
<protein>
    <submittedName>
        <fullName evidence="1">Uncharacterized protein</fullName>
    </submittedName>
</protein>
<organism evidence="1 2">
    <name type="scientific">Elysia marginata</name>
    <dbReference type="NCBI Taxonomy" id="1093978"/>
    <lineage>
        <taxon>Eukaryota</taxon>
        <taxon>Metazoa</taxon>
        <taxon>Spiralia</taxon>
        <taxon>Lophotrochozoa</taxon>
        <taxon>Mollusca</taxon>
        <taxon>Gastropoda</taxon>
        <taxon>Heterobranchia</taxon>
        <taxon>Euthyneura</taxon>
        <taxon>Panpulmonata</taxon>
        <taxon>Sacoglossa</taxon>
        <taxon>Placobranchoidea</taxon>
        <taxon>Plakobranchidae</taxon>
        <taxon>Elysia</taxon>
    </lineage>
</organism>
<evidence type="ECO:0000313" key="1">
    <source>
        <dbReference type="EMBL" id="GFR83619.1"/>
    </source>
</evidence>
<comment type="caution">
    <text evidence="1">The sequence shown here is derived from an EMBL/GenBank/DDBJ whole genome shotgun (WGS) entry which is preliminary data.</text>
</comment>
<sequence length="126" mass="14127">MFLMRPVRNFRFVHRPAPTERLCAAVAPAVPQSSLHLLAPGSGSVPSVSRPFWRSRRVVPERVTTSDLHSTYCLQVFSAAVLRALLNLACCQIKKSNAEDFFFSNEASWVFQQNCNLAFELSNTLV</sequence>
<evidence type="ECO:0000313" key="2">
    <source>
        <dbReference type="Proteomes" id="UP000762676"/>
    </source>
</evidence>
<dbReference type="EMBL" id="BMAT01004923">
    <property type="protein sequence ID" value="GFR83619.1"/>
    <property type="molecule type" value="Genomic_DNA"/>
</dbReference>
<gene>
    <name evidence="1" type="ORF">ElyMa_002396700</name>
</gene>
<dbReference type="Proteomes" id="UP000762676">
    <property type="component" value="Unassembled WGS sequence"/>
</dbReference>